<gene>
    <name evidence="1" type="ORF">JHL16_26555</name>
</gene>
<accession>A0ACC5RB95</accession>
<protein>
    <submittedName>
        <fullName evidence="1">Uncharacterized protein</fullName>
    </submittedName>
</protein>
<reference evidence="1" key="1">
    <citation type="submission" date="2021-01" db="EMBL/GenBank/DDBJ databases">
        <authorList>
            <person name="Sun Q."/>
        </authorList>
    </citation>
    <scope>NUCLEOTIDE SEQUENCE</scope>
    <source>
        <strain evidence="1">YIM B02566</strain>
    </source>
</reference>
<dbReference type="Proteomes" id="UP000616151">
    <property type="component" value="Unassembled WGS sequence"/>
</dbReference>
<name>A0ACC5RB95_9HYPH</name>
<proteinExistence type="predicted"/>
<keyword evidence="2" id="KW-1185">Reference proteome</keyword>
<organism evidence="1 2">
    <name type="scientific">Taklimakanibacter albus</name>
    <dbReference type="NCBI Taxonomy" id="2800327"/>
    <lineage>
        <taxon>Bacteria</taxon>
        <taxon>Pseudomonadati</taxon>
        <taxon>Pseudomonadota</taxon>
        <taxon>Alphaproteobacteria</taxon>
        <taxon>Hyphomicrobiales</taxon>
        <taxon>Aestuariivirgaceae</taxon>
        <taxon>Taklimakanibacter</taxon>
    </lineage>
</organism>
<sequence length="123" mass="14048">MGEILTDLKPVLEPIISRNELFLGNIRHFGFNVCLYFYHFIDQSISLIDVILFDTAEATLQDDIVNPENLLRVLDVNISDTGPYGLRTVMVRFEELGNVTEYEVFFTALACHVTSKSVHRIPE</sequence>
<evidence type="ECO:0000313" key="2">
    <source>
        <dbReference type="Proteomes" id="UP000616151"/>
    </source>
</evidence>
<comment type="caution">
    <text evidence="1">The sequence shown here is derived from an EMBL/GenBank/DDBJ whole genome shotgun (WGS) entry which is preliminary data.</text>
</comment>
<evidence type="ECO:0000313" key="1">
    <source>
        <dbReference type="EMBL" id="MBK1869954.1"/>
    </source>
</evidence>
<dbReference type="EMBL" id="JAENHL010000008">
    <property type="protein sequence ID" value="MBK1869954.1"/>
    <property type="molecule type" value="Genomic_DNA"/>
</dbReference>